<dbReference type="Proteomes" id="UP000645517">
    <property type="component" value="Unassembled WGS sequence"/>
</dbReference>
<sequence length="153" mass="15636">MEERMFVHKIVLGLTATALLGSCSMMMGAGGSTYTFKHKANAADPTAMGKAVATTKDGMVSTTLTLTGLTPNKAYIAHYHAFGPESNTDPCASNGPVTLGFPGFTADASGNATTAVTGDMAKIAGDQGAYLNVHYASDPSVVPICAPVKMTKG</sequence>
<proteinExistence type="inferred from homology"/>
<evidence type="ECO:0000256" key="1">
    <source>
        <dbReference type="ARBA" id="ARBA00010457"/>
    </source>
</evidence>
<dbReference type="InterPro" id="IPR010895">
    <property type="entry name" value="CHRD"/>
</dbReference>
<dbReference type="SUPFAM" id="SSF49329">
    <property type="entry name" value="Cu,Zn superoxide dismutase-like"/>
    <property type="match status" value="1"/>
</dbReference>
<dbReference type="Pfam" id="PF07452">
    <property type="entry name" value="CHRD"/>
    <property type="match status" value="1"/>
</dbReference>
<organism evidence="3 4">
    <name type="scientific">Deinococcus daejeonensis</name>
    <dbReference type="NCBI Taxonomy" id="1007098"/>
    <lineage>
        <taxon>Bacteria</taxon>
        <taxon>Thermotogati</taxon>
        <taxon>Deinococcota</taxon>
        <taxon>Deinococci</taxon>
        <taxon>Deinococcales</taxon>
        <taxon>Deinococcaceae</taxon>
        <taxon>Deinococcus</taxon>
    </lineage>
</organism>
<dbReference type="PROSITE" id="PS51257">
    <property type="entry name" value="PROKAR_LIPOPROTEIN"/>
    <property type="match status" value="1"/>
</dbReference>
<keyword evidence="4" id="KW-1185">Reference proteome</keyword>
<gene>
    <name evidence="3" type="ORF">GCM10010842_35660</name>
</gene>
<evidence type="ECO:0000259" key="2">
    <source>
        <dbReference type="Pfam" id="PF07452"/>
    </source>
</evidence>
<comment type="similarity">
    <text evidence="1">Belongs to the Cu-Zn superoxide dismutase family.</text>
</comment>
<name>A0ABQ2JFA6_9DEIO</name>
<feature type="domain" description="CHRD" evidence="2">
    <location>
        <begin position="43"/>
        <end position="139"/>
    </location>
</feature>
<dbReference type="Gene3D" id="2.60.40.200">
    <property type="entry name" value="Superoxide dismutase, copper/zinc binding domain"/>
    <property type="match status" value="1"/>
</dbReference>
<dbReference type="EMBL" id="BMOR01000028">
    <property type="protein sequence ID" value="GGN45781.1"/>
    <property type="molecule type" value="Genomic_DNA"/>
</dbReference>
<reference evidence="4" key="1">
    <citation type="journal article" date="2019" name="Int. J. Syst. Evol. Microbiol.">
        <title>The Global Catalogue of Microorganisms (GCM) 10K type strain sequencing project: providing services to taxonomists for standard genome sequencing and annotation.</title>
        <authorList>
            <consortium name="The Broad Institute Genomics Platform"/>
            <consortium name="The Broad Institute Genome Sequencing Center for Infectious Disease"/>
            <person name="Wu L."/>
            <person name="Ma J."/>
        </authorList>
    </citation>
    <scope>NUCLEOTIDE SEQUENCE [LARGE SCALE GENOMIC DNA]</scope>
    <source>
        <strain evidence="4">JCM 16918</strain>
    </source>
</reference>
<protein>
    <recommendedName>
        <fullName evidence="2">CHRD domain-containing protein</fullName>
    </recommendedName>
</protein>
<evidence type="ECO:0000313" key="3">
    <source>
        <dbReference type="EMBL" id="GGN45781.1"/>
    </source>
</evidence>
<accession>A0ABQ2JFA6</accession>
<dbReference type="InterPro" id="IPR036423">
    <property type="entry name" value="SOD-like_Cu/Zn_dom_sf"/>
</dbReference>
<comment type="caution">
    <text evidence="3">The sequence shown here is derived from an EMBL/GenBank/DDBJ whole genome shotgun (WGS) entry which is preliminary data.</text>
</comment>
<evidence type="ECO:0000313" key="4">
    <source>
        <dbReference type="Proteomes" id="UP000645517"/>
    </source>
</evidence>